<dbReference type="Pfam" id="PF13391">
    <property type="entry name" value="HNH_2"/>
    <property type="match status" value="1"/>
</dbReference>
<dbReference type="OrthoDB" id="9790459at2"/>
<organism evidence="2 3">
    <name type="scientific">Candidatus Cryosericum septentrionale</name>
    <dbReference type="NCBI Taxonomy" id="2290913"/>
    <lineage>
        <taxon>Bacteria</taxon>
        <taxon>Pseudomonadati</taxon>
        <taxon>Caldisericota/Cryosericota group</taxon>
        <taxon>Candidatus Cryosericota</taxon>
        <taxon>Candidatus Cryosericia</taxon>
        <taxon>Candidatus Cryosericales</taxon>
        <taxon>Candidatus Cryosericaceae</taxon>
        <taxon>Candidatus Cryosericum</taxon>
    </lineage>
</organism>
<evidence type="ECO:0000313" key="2">
    <source>
        <dbReference type="EMBL" id="RIE16726.1"/>
    </source>
</evidence>
<evidence type="ECO:0000313" key="3">
    <source>
        <dbReference type="Proteomes" id="UP000266113"/>
    </source>
</evidence>
<gene>
    <name evidence="2" type="ORF">SMC1_05500</name>
</gene>
<comment type="caution">
    <text evidence="2">The sequence shown here is derived from an EMBL/GenBank/DDBJ whole genome shotgun (WGS) entry which is preliminary data.</text>
</comment>
<keyword evidence="2" id="KW-0540">Nuclease</keyword>
<dbReference type="GO" id="GO:0004519">
    <property type="term" value="F:endonuclease activity"/>
    <property type="evidence" value="ECO:0007669"/>
    <property type="project" value="UniProtKB-KW"/>
</dbReference>
<dbReference type="EMBL" id="QXIY01000021">
    <property type="protein sequence ID" value="RIE16726.1"/>
    <property type="molecule type" value="Genomic_DNA"/>
</dbReference>
<keyword evidence="2" id="KW-0255">Endonuclease</keyword>
<keyword evidence="3" id="KW-1185">Reference proteome</keyword>
<feature type="domain" description="HNH nuclease" evidence="1">
    <location>
        <begin position="201"/>
        <end position="250"/>
    </location>
</feature>
<dbReference type="InterPro" id="IPR003615">
    <property type="entry name" value="HNH_nuc"/>
</dbReference>
<dbReference type="AlphaFoldDB" id="A0A398DM15"/>
<sequence>MLSAYLGITDNNWFDYLRRNQITDEVNFWVPSAPPRKHVEPGSLWLLKLHSPLDFIAGVGVFMHYSVLPLQMAWDAFGIRNGVRTLEEFRTAIMRHKKPGTDSWNTDVGCALLDQVVYLPRELWVPCYTGSIVSGKHMGSADDQTVVRQVLRNLELTPSTPQVHALPFYSPDYTPQYALSEVRQGQGTFRVEVTDAYHRQCAVSREHSLPVLEAAHIIEWSDTHTNDVTNGILLRADIHKLFDAGYVTIDPDGYRFVVSKRLKEDYDNGKEYYQLHGSRILLPEDPNAWPSRDAFRQHNEGVCTE</sequence>
<protein>
    <submittedName>
        <fullName evidence="2">HNH endonuclease</fullName>
    </submittedName>
</protein>
<dbReference type="RefSeq" id="WP_119085788.1">
    <property type="nucleotide sequence ID" value="NZ_QXIY01000021.1"/>
</dbReference>
<name>A0A398DM15_9BACT</name>
<keyword evidence="2" id="KW-0378">Hydrolase</keyword>
<evidence type="ECO:0000259" key="1">
    <source>
        <dbReference type="Pfam" id="PF13391"/>
    </source>
</evidence>
<proteinExistence type="predicted"/>
<accession>A0A398DM15</accession>
<dbReference type="Proteomes" id="UP000266113">
    <property type="component" value="Unassembled WGS sequence"/>
</dbReference>
<reference evidence="2 3" key="1">
    <citation type="submission" date="2018-09" db="EMBL/GenBank/DDBJ databases">
        <title>Discovery and Ecogenomic Context for Candidatus Cryosericales, a Global Caldiserica Order Active in Thawing Permafrost.</title>
        <authorList>
            <person name="Martinez M.A."/>
            <person name="Woodcroft B.J."/>
            <person name="Ignacio Espinoza J.C."/>
            <person name="Zayed A."/>
            <person name="Singleton C.M."/>
            <person name="Boyd J."/>
            <person name="Li Y.-F."/>
            <person name="Purvine S."/>
            <person name="Maughan H."/>
            <person name="Hodgkins S.B."/>
            <person name="Anderson D."/>
            <person name="Sederholm M."/>
            <person name="Temperton B."/>
            <person name="Saleska S.R."/>
            <person name="Tyson G.W."/>
            <person name="Rich V.I."/>
        </authorList>
    </citation>
    <scope>NUCLEOTIDE SEQUENCE [LARGE SCALE GENOMIC DNA]</scope>
    <source>
        <strain evidence="2 3">SMC1</strain>
    </source>
</reference>